<dbReference type="InterPro" id="IPR004682">
    <property type="entry name" value="TRAP_DctP"/>
</dbReference>
<comment type="similarity">
    <text evidence="2">Belongs to the bacterial solute-binding protein 7 family.</text>
</comment>
<dbReference type="PIRSF" id="PIRSF006470">
    <property type="entry name" value="DctB"/>
    <property type="match status" value="1"/>
</dbReference>
<gene>
    <name evidence="6" type="ORF">OEG82_12335</name>
</gene>
<dbReference type="PANTHER" id="PTHR33376:SF4">
    <property type="entry name" value="SIALIC ACID-BINDING PERIPLASMIC PROTEIN SIAP"/>
    <property type="match status" value="1"/>
</dbReference>
<evidence type="ECO:0000256" key="5">
    <source>
        <dbReference type="SAM" id="SignalP"/>
    </source>
</evidence>
<dbReference type="NCBIfam" id="NF037995">
    <property type="entry name" value="TRAP_S1"/>
    <property type="match status" value="1"/>
</dbReference>
<proteinExistence type="inferred from homology"/>
<evidence type="ECO:0000256" key="3">
    <source>
        <dbReference type="ARBA" id="ARBA00022448"/>
    </source>
</evidence>
<dbReference type="Proteomes" id="UP001081283">
    <property type="component" value="Unassembled WGS sequence"/>
</dbReference>
<name>A0ABT3YFY6_9HYPH</name>
<dbReference type="Gene3D" id="3.40.190.170">
    <property type="entry name" value="Bacterial extracellular solute-binding protein, family 7"/>
    <property type="match status" value="1"/>
</dbReference>
<feature type="chain" id="PRO_5046625646" evidence="5">
    <location>
        <begin position="25"/>
        <end position="328"/>
    </location>
</feature>
<accession>A0ABT3YFY6</accession>
<evidence type="ECO:0000313" key="6">
    <source>
        <dbReference type="EMBL" id="MCY0094807.1"/>
    </source>
</evidence>
<dbReference type="InterPro" id="IPR038404">
    <property type="entry name" value="TRAP_DctP_sf"/>
</dbReference>
<comment type="subcellular location">
    <subcellularLocation>
        <location evidence="1">Cell envelope</location>
    </subcellularLocation>
</comment>
<dbReference type="PANTHER" id="PTHR33376">
    <property type="match status" value="1"/>
</dbReference>
<dbReference type="InterPro" id="IPR018389">
    <property type="entry name" value="DctP_fam"/>
</dbReference>
<keyword evidence="7" id="KW-1185">Reference proteome</keyword>
<evidence type="ECO:0000256" key="4">
    <source>
        <dbReference type="ARBA" id="ARBA00022729"/>
    </source>
</evidence>
<sequence>MTLRALSIATLVAGSMAISLPVSAQEHSFKVSIPGNEESIAYQSVERFREVLAQQTDSSVEVQIFANSALGDQESSLEAMQTGLLDMATVETPITNILPELGATALPYIFSGRDHVKAAIDGEAGKKIEEMLLAKGLRVVGFLEGGFRQITNSVRPIVTPDDLKGVKMRTPGSALRIKIFNHYGANASPLPFSELYSALQTGVFDGQENPVIWVKSQRFYEVQDYLSLTNHLYTITYLLISEDKFQALSAEQQEAVMQAGDAAEAYSVELGTTADAEIVTFLKDKGMNVNEADIPAFTQASASIWTEWASEQPADAQELIDLITAARP</sequence>
<evidence type="ECO:0000256" key="1">
    <source>
        <dbReference type="ARBA" id="ARBA00004196"/>
    </source>
</evidence>
<dbReference type="EMBL" id="JAOVZQ010000001">
    <property type="protein sequence ID" value="MCY0094807.1"/>
    <property type="molecule type" value="Genomic_DNA"/>
</dbReference>
<keyword evidence="4 5" id="KW-0732">Signal</keyword>
<evidence type="ECO:0000313" key="7">
    <source>
        <dbReference type="Proteomes" id="UP001081283"/>
    </source>
</evidence>
<organism evidence="6 7">
    <name type="scientific">Hoeflea ulvae</name>
    <dbReference type="NCBI Taxonomy" id="2983764"/>
    <lineage>
        <taxon>Bacteria</taxon>
        <taxon>Pseudomonadati</taxon>
        <taxon>Pseudomonadota</taxon>
        <taxon>Alphaproteobacteria</taxon>
        <taxon>Hyphomicrobiales</taxon>
        <taxon>Rhizobiaceae</taxon>
        <taxon>Hoeflea</taxon>
    </lineage>
</organism>
<keyword evidence="3" id="KW-0813">Transport</keyword>
<dbReference type="NCBIfam" id="TIGR00787">
    <property type="entry name" value="dctP"/>
    <property type="match status" value="1"/>
</dbReference>
<comment type="caution">
    <text evidence="6">The sequence shown here is derived from an EMBL/GenBank/DDBJ whole genome shotgun (WGS) entry which is preliminary data.</text>
</comment>
<protein>
    <submittedName>
        <fullName evidence="6">TRAP transporter substrate-binding protein</fullName>
    </submittedName>
</protein>
<evidence type="ECO:0000256" key="2">
    <source>
        <dbReference type="ARBA" id="ARBA00009023"/>
    </source>
</evidence>
<reference evidence="6" key="1">
    <citation type="submission" date="2022-10" db="EMBL/GenBank/DDBJ databases">
        <title>Hoeflea sp. J2-29, isolated from marine algae.</title>
        <authorList>
            <person name="Kristyanto S."/>
            <person name="Kim J.M."/>
            <person name="Jeon C.O."/>
        </authorList>
    </citation>
    <scope>NUCLEOTIDE SEQUENCE</scope>
    <source>
        <strain evidence="6">J2-29</strain>
    </source>
</reference>
<dbReference type="RefSeq" id="WP_267612727.1">
    <property type="nucleotide sequence ID" value="NZ_JAOVZQ010000001.1"/>
</dbReference>
<dbReference type="Pfam" id="PF03480">
    <property type="entry name" value="DctP"/>
    <property type="match status" value="1"/>
</dbReference>
<feature type="signal peptide" evidence="5">
    <location>
        <begin position="1"/>
        <end position="24"/>
    </location>
</feature>
<dbReference type="CDD" id="cd13603">
    <property type="entry name" value="PBP2_TRAP_Siap_TeaA_like"/>
    <property type="match status" value="1"/>
</dbReference>